<evidence type="ECO:0000313" key="1">
    <source>
        <dbReference type="EMBL" id="CAD7452395.1"/>
    </source>
</evidence>
<proteinExistence type="predicted"/>
<name>A0A7R9FFB8_9NEOP</name>
<reference evidence="1" key="1">
    <citation type="submission" date="2020-11" db="EMBL/GenBank/DDBJ databases">
        <authorList>
            <person name="Tran Van P."/>
        </authorList>
    </citation>
    <scope>NUCLEOTIDE SEQUENCE</scope>
</reference>
<dbReference type="EMBL" id="OE000095">
    <property type="protein sequence ID" value="CAD7452395.1"/>
    <property type="molecule type" value="Genomic_DNA"/>
</dbReference>
<dbReference type="AlphaFoldDB" id="A0A7R9FFB8"/>
<gene>
    <name evidence="1" type="ORF">TTEB3V08_LOCUS577</name>
</gene>
<sequence>MGNSEKPPETVPFCRVNAFVFALQDELTTKIAQQPNELKEGFGNQINLCLDRGLSPGTPAQKSDTLPLDHQRRVSYYQFSYFDLNSYINTNRPRGVVVSEPGYELRGSGLSFQLSTNSPTVSHSRPFVQTVDSIFHHSFTAPLSFSFIRKLDGSTSDRRASRSSGLLSLSVIRLLNGSVSERSVSRSPSFYRSRSFVNSILNGSVSERSEKPPPVHPTEIRTLIFPSSAVELNTTSALAIYATDAATDLWRPADIEQQLRFNPTDLWRPADIGQQLRFNPTDLWRPGDIGQQ</sequence>
<organism evidence="1">
    <name type="scientific">Timema tahoe</name>
    <dbReference type="NCBI Taxonomy" id="61484"/>
    <lineage>
        <taxon>Eukaryota</taxon>
        <taxon>Metazoa</taxon>
        <taxon>Ecdysozoa</taxon>
        <taxon>Arthropoda</taxon>
        <taxon>Hexapoda</taxon>
        <taxon>Insecta</taxon>
        <taxon>Pterygota</taxon>
        <taxon>Neoptera</taxon>
        <taxon>Polyneoptera</taxon>
        <taxon>Phasmatodea</taxon>
        <taxon>Timematodea</taxon>
        <taxon>Timematoidea</taxon>
        <taxon>Timematidae</taxon>
        <taxon>Timema</taxon>
    </lineage>
</organism>
<protein>
    <submittedName>
        <fullName evidence="1">Uncharacterized protein</fullName>
    </submittedName>
</protein>
<accession>A0A7R9FFB8</accession>